<dbReference type="KEGG" id="aym:YM304_02030"/>
<dbReference type="SMART" id="SM00347">
    <property type="entry name" value="HTH_MARR"/>
    <property type="match status" value="1"/>
</dbReference>
<dbReference type="PANTHER" id="PTHR33164">
    <property type="entry name" value="TRANSCRIPTIONAL REGULATOR, MARR FAMILY"/>
    <property type="match status" value="1"/>
</dbReference>
<organism evidence="2 3">
    <name type="scientific">Ilumatobacter coccineus (strain NBRC 103263 / KCTC 29153 / YM16-304)</name>
    <dbReference type="NCBI Taxonomy" id="1313172"/>
    <lineage>
        <taxon>Bacteria</taxon>
        <taxon>Bacillati</taxon>
        <taxon>Actinomycetota</taxon>
        <taxon>Acidimicrobiia</taxon>
        <taxon>Acidimicrobiales</taxon>
        <taxon>Ilumatobacteraceae</taxon>
        <taxon>Ilumatobacter</taxon>
    </lineage>
</organism>
<sequence>MARLDGHRIEAWRELQTLTSQIERAIDDALRADWDIPLGWYDVLGSLQRAGGSARPQAVADDLRLPPSSLSRRMDRLEEEGWIARTRADRDDRRAIEIELTRTGRRLWREMSVTYRRAVQANFAVHLDDDEIASVHHLLGLLAPLHTPDRSEPVDD</sequence>
<dbReference type="Pfam" id="PF12802">
    <property type="entry name" value="MarR_2"/>
    <property type="match status" value="1"/>
</dbReference>
<dbReference type="EMBL" id="AP012057">
    <property type="protein sequence ID" value="BAN00517.1"/>
    <property type="molecule type" value="Genomic_DNA"/>
</dbReference>
<dbReference type="Proteomes" id="UP000011863">
    <property type="component" value="Chromosome"/>
</dbReference>
<accession>A0A6C7DZ81</accession>
<evidence type="ECO:0000313" key="2">
    <source>
        <dbReference type="EMBL" id="BAN00517.1"/>
    </source>
</evidence>
<gene>
    <name evidence="2" type="ORF">YM304_02030</name>
</gene>
<dbReference type="InterPro" id="IPR039422">
    <property type="entry name" value="MarR/SlyA-like"/>
</dbReference>
<dbReference type="InterPro" id="IPR036388">
    <property type="entry name" value="WH-like_DNA-bd_sf"/>
</dbReference>
<dbReference type="PROSITE" id="PS50995">
    <property type="entry name" value="HTH_MARR_2"/>
    <property type="match status" value="1"/>
</dbReference>
<evidence type="ECO:0000259" key="1">
    <source>
        <dbReference type="PROSITE" id="PS50995"/>
    </source>
</evidence>
<keyword evidence="3" id="KW-1185">Reference proteome</keyword>
<dbReference type="InterPro" id="IPR036390">
    <property type="entry name" value="WH_DNA-bd_sf"/>
</dbReference>
<feature type="domain" description="HTH marR-type" evidence="1">
    <location>
        <begin position="8"/>
        <end position="144"/>
    </location>
</feature>
<dbReference type="GO" id="GO:0003700">
    <property type="term" value="F:DNA-binding transcription factor activity"/>
    <property type="evidence" value="ECO:0007669"/>
    <property type="project" value="InterPro"/>
</dbReference>
<name>A0A6C7DZ81_ILUCY</name>
<dbReference type="AlphaFoldDB" id="A0A6C7DZ81"/>
<dbReference type="PANTHER" id="PTHR33164:SF104">
    <property type="entry name" value="TRANSCRIPTIONAL REGULATORY PROTEIN"/>
    <property type="match status" value="1"/>
</dbReference>
<dbReference type="RefSeq" id="WP_015439765.1">
    <property type="nucleotide sequence ID" value="NC_020520.1"/>
</dbReference>
<dbReference type="Gene3D" id="1.10.10.10">
    <property type="entry name" value="Winged helix-like DNA-binding domain superfamily/Winged helix DNA-binding domain"/>
    <property type="match status" value="1"/>
</dbReference>
<proteinExistence type="predicted"/>
<evidence type="ECO:0000313" key="3">
    <source>
        <dbReference type="Proteomes" id="UP000011863"/>
    </source>
</evidence>
<reference evidence="2 3" key="1">
    <citation type="journal article" date="2013" name="Int. J. Syst. Evol. Microbiol.">
        <title>Ilumatobacter nonamiense sp. nov. and Ilumatobacter coccineum sp. nov., isolated from seashore sand.</title>
        <authorList>
            <person name="Matsumoto A."/>
            <person name="Kasai H."/>
            <person name="Matsuo Y."/>
            <person name="Shizuri Y."/>
            <person name="Ichikawa N."/>
            <person name="Fujita N."/>
            <person name="Omura S."/>
            <person name="Takahashi Y."/>
        </authorList>
    </citation>
    <scope>NUCLEOTIDE SEQUENCE [LARGE SCALE GENOMIC DNA]</scope>
    <source>
        <strain evidence="3">NBRC 103263 / KCTC 29153 / YM16-304</strain>
    </source>
</reference>
<dbReference type="InterPro" id="IPR000835">
    <property type="entry name" value="HTH_MarR-typ"/>
</dbReference>
<protein>
    <submittedName>
        <fullName evidence="2">Putative MarR family transcriptional regulator</fullName>
    </submittedName>
</protein>
<dbReference type="GO" id="GO:0006950">
    <property type="term" value="P:response to stress"/>
    <property type="evidence" value="ECO:0007669"/>
    <property type="project" value="TreeGrafter"/>
</dbReference>
<dbReference type="OrthoDB" id="5432081at2"/>
<dbReference type="SUPFAM" id="SSF46785">
    <property type="entry name" value="Winged helix' DNA-binding domain"/>
    <property type="match status" value="1"/>
</dbReference>